<feature type="chain" id="PRO_5047502403" evidence="1">
    <location>
        <begin position="28"/>
        <end position="921"/>
    </location>
</feature>
<dbReference type="Proteomes" id="UP001597342">
    <property type="component" value="Unassembled WGS sequence"/>
</dbReference>
<feature type="signal peptide" evidence="1">
    <location>
        <begin position="1"/>
        <end position="27"/>
    </location>
</feature>
<evidence type="ECO:0000313" key="2">
    <source>
        <dbReference type="EMBL" id="MFD2098442.1"/>
    </source>
</evidence>
<keyword evidence="1" id="KW-0732">Signal</keyword>
<organism evidence="2 3">
    <name type="scientific">Flagellimonas iocasae</name>
    <dbReference type="NCBI Taxonomy" id="2055905"/>
    <lineage>
        <taxon>Bacteria</taxon>
        <taxon>Pseudomonadati</taxon>
        <taxon>Bacteroidota</taxon>
        <taxon>Flavobacteriia</taxon>
        <taxon>Flavobacteriales</taxon>
        <taxon>Flavobacteriaceae</taxon>
        <taxon>Flagellimonas</taxon>
    </lineage>
</organism>
<dbReference type="InterPro" id="IPR043750">
    <property type="entry name" value="DUF5695"/>
</dbReference>
<evidence type="ECO:0000313" key="3">
    <source>
        <dbReference type="Proteomes" id="UP001597342"/>
    </source>
</evidence>
<gene>
    <name evidence="2" type="ORF">ACFSJE_01565</name>
</gene>
<protein>
    <submittedName>
        <fullName evidence="2">DUF5695 domain-containing protein</fullName>
    </submittedName>
</protein>
<accession>A0ABW4XSS6</accession>
<dbReference type="RefSeq" id="WP_379829219.1">
    <property type="nucleotide sequence ID" value="NZ_JBHUHU010000001.1"/>
</dbReference>
<dbReference type="Pfam" id="PF18951">
    <property type="entry name" value="DUF5695"/>
    <property type="match status" value="1"/>
</dbReference>
<proteinExistence type="predicted"/>
<evidence type="ECO:0000256" key="1">
    <source>
        <dbReference type="SAM" id="SignalP"/>
    </source>
</evidence>
<name>A0ABW4XSS6_9FLAO</name>
<dbReference type="EMBL" id="JBHUHU010000001">
    <property type="protein sequence ID" value="MFD2098442.1"/>
    <property type="molecule type" value="Genomic_DNA"/>
</dbReference>
<reference evidence="3" key="1">
    <citation type="journal article" date="2019" name="Int. J. Syst. Evol. Microbiol.">
        <title>The Global Catalogue of Microorganisms (GCM) 10K type strain sequencing project: providing services to taxonomists for standard genome sequencing and annotation.</title>
        <authorList>
            <consortium name="The Broad Institute Genomics Platform"/>
            <consortium name="The Broad Institute Genome Sequencing Center for Infectious Disease"/>
            <person name="Wu L."/>
            <person name="Ma J."/>
        </authorList>
    </citation>
    <scope>NUCLEOTIDE SEQUENCE [LARGE SCALE GENOMIC DNA]</scope>
    <source>
        <strain evidence="3">JCM 3389</strain>
    </source>
</reference>
<comment type="caution">
    <text evidence="2">The sequence shown here is derived from an EMBL/GenBank/DDBJ whole genome shotgun (WGS) entry which is preliminary data.</text>
</comment>
<keyword evidence="3" id="KW-1185">Reference proteome</keyword>
<sequence>MKKSADQRFVLFLISCAFFGLSLSAQSTEIETISTDDFEVEFNNRGISSFWSKSDEHKANIVGRRGVWGDADIKYRVADGDWLNIYKGASSREVISPEKVKYTDYKEGVVLKMERTFERVGNGIDWTIKLESMFDYPMTIGDFSIPIPWPRPSGEEPNYIFEETFIKHQYIGGNSSFIYFSRPSGEPPFLVLMTKPGTKLEYFDSASGYSAHIHSQWAAAQEEGSWRMENTAVELAPKGKTGSSVEYGFRMQWVNSYDELRDALYQNNLFDVRVVPGMTVPQGLSAKFSLRTKNKIDSISAEFPEQTKINFIKEKEKDLYIYEVQFERLGENKLTIHYNGDEKSILEFFSTEPVETLIKKRSTFLTQSQQHKDPSKWYNGLYSVWDMSEGVLRGPDNTDGFDHWWGYVLASDDIGLVKAPYIASKNVHFPDDDEIASVEYHIENYVWGGLQRTTEETNPYGVHGVPNWHEARDPLLRARSRDYNLDKMKIWRSYDYPHIAKMYYHMFQIAEYYPDKVHYLDAKGYLERAFQTAKAYFTYPYQILPWYDTYKWGCYNELIIIPLIKDLERYGRKSDADWLRKEWEKKVKYFVYDDKYPFRSEYSIDRTAFESSYAFAKYGTLNKMQPDEKLWYDVNLEKWYSHPNVDQEDSRDFMNRQNTAGLAVRGWVNPTYYSLGSDDSEGGGLSYMARMGGWSILDYGLHFADKPFDWIQLGYASYLSSYALMNTGTEESNYGYWFPGKENDGALGWAFNSQKHGRIWLQGREIERGPWNYDGEADLGMGAIEHTATTVLVNDPIFEWFAYGGNLEENNDDFSIVPKDGLRTRFAIVANDTRFQMELERDGFAKDVPISVSKSLNEVRFVLENRADKRHRTKLNLETYGNQTFECFVDGKSVKIKKEGNMQTVEIPVSGKTHNITLTLN</sequence>